<evidence type="ECO:0000313" key="1">
    <source>
        <dbReference type="EMBL" id="QBD83387.1"/>
    </source>
</evidence>
<sequence>MLQQIADGYGQQRRSPVMHTPAELGLDYENVTFPSRDGVPLEGWFIPAAGSNRLIIANHPLGFSRSGLPTQFEPWHSQWAPSGNGFEINFIPDYKILHDAGYNVLAYDLRNHGFSGAANGGIASGGIFEARDVVGSLQYARSRAETRDMAIGLFSRCLGCSSTFSAMAQFPEAFNDVRCLVAPQPVSTQIIMQRRLALAGVAAERIKDLEQRIILRTGLGFAARNPREWAKHVCIPTFLYQVHDDILTQPSDVQTMFDNIPIAEKQLLWIYGTTARWDGYVEFQRRPQPMLEWFAQYMS</sequence>
<evidence type="ECO:0000313" key="2">
    <source>
        <dbReference type="Proteomes" id="UP000290365"/>
    </source>
</evidence>
<dbReference type="GO" id="GO:0016787">
    <property type="term" value="F:hydrolase activity"/>
    <property type="evidence" value="ECO:0007669"/>
    <property type="project" value="UniProtKB-KW"/>
</dbReference>
<proteinExistence type="predicted"/>
<keyword evidence="1" id="KW-0378">Hydrolase</keyword>
<dbReference type="OrthoDB" id="9776685at2"/>
<reference evidence="1 2" key="1">
    <citation type="submission" date="2019-01" db="EMBL/GenBank/DDBJ databases">
        <title>Ktedonosporobacter rubrisoli SCAWS-G2.</title>
        <authorList>
            <person name="Huang Y."/>
            <person name="Yan B."/>
        </authorList>
    </citation>
    <scope>NUCLEOTIDE SEQUENCE [LARGE SCALE GENOMIC DNA]</scope>
    <source>
        <strain evidence="1 2">SCAWS-G2</strain>
    </source>
</reference>
<dbReference type="AlphaFoldDB" id="A0A4P6K4W7"/>
<dbReference type="SUPFAM" id="SSF53474">
    <property type="entry name" value="alpha/beta-Hydrolases"/>
    <property type="match status" value="1"/>
</dbReference>
<keyword evidence="2" id="KW-1185">Reference proteome</keyword>
<dbReference type="EMBL" id="CP035758">
    <property type="protein sequence ID" value="QBD83387.1"/>
    <property type="molecule type" value="Genomic_DNA"/>
</dbReference>
<dbReference type="InterPro" id="IPR029058">
    <property type="entry name" value="AB_hydrolase_fold"/>
</dbReference>
<dbReference type="Proteomes" id="UP000290365">
    <property type="component" value="Chromosome"/>
</dbReference>
<gene>
    <name evidence="1" type="ORF">EPA93_06355</name>
</gene>
<dbReference type="KEGG" id="kbs:EPA93_06355"/>
<protein>
    <submittedName>
        <fullName evidence="1">Alpha/beta hydrolase</fullName>
    </submittedName>
</protein>
<organism evidence="1 2">
    <name type="scientific">Ktedonosporobacter rubrisoli</name>
    <dbReference type="NCBI Taxonomy" id="2509675"/>
    <lineage>
        <taxon>Bacteria</taxon>
        <taxon>Bacillati</taxon>
        <taxon>Chloroflexota</taxon>
        <taxon>Ktedonobacteria</taxon>
        <taxon>Ktedonobacterales</taxon>
        <taxon>Ktedonosporobacteraceae</taxon>
        <taxon>Ktedonosporobacter</taxon>
    </lineage>
</organism>
<accession>A0A4P6K4W7</accession>
<dbReference type="Gene3D" id="3.40.50.1820">
    <property type="entry name" value="alpha/beta hydrolase"/>
    <property type="match status" value="1"/>
</dbReference>
<name>A0A4P6K4W7_KTERU</name>